<keyword evidence="2" id="KW-1185">Reference proteome</keyword>
<gene>
    <name evidence="1" type="ORF">ACERK3_04865</name>
</gene>
<dbReference type="Pfam" id="PF06293">
    <property type="entry name" value="Kdo"/>
    <property type="match status" value="1"/>
</dbReference>
<comment type="caution">
    <text evidence="1">The sequence shown here is derived from an EMBL/GenBank/DDBJ whole genome shotgun (WGS) entry which is preliminary data.</text>
</comment>
<evidence type="ECO:0000313" key="1">
    <source>
        <dbReference type="EMBL" id="MFA9477622.1"/>
    </source>
</evidence>
<dbReference type="RefSeq" id="WP_425344551.1">
    <property type="nucleotide sequence ID" value="NZ_JBGUBD010000003.1"/>
</dbReference>
<name>A0ABV4U2Q1_9BACT</name>
<protein>
    <submittedName>
        <fullName evidence="1">Lipopolysaccharide kinase InaA family protein</fullName>
    </submittedName>
</protein>
<organism evidence="1 2">
    <name type="scientific">Natronomicrosphaera hydrolytica</name>
    <dbReference type="NCBI Taxonomy" id="3242702"/>
    <lineage>
        <taxon>Bacteria</taxon>
        <taxon>Pseudomonadati</taxon>
        <taxon>Planctomycetota</taxon>
        <taxon>Phycisphaerae</taxon>
        <taxon>Phycisphaerales</taxon>
        <taxon>Phycisphaeraceae</taxon>
        <taxon>Natronomicrosphaera</taxon>
    </lineage>
</organism>
<accession>A0ABV4U2Q1</accession>
<dbReference type="InterPro" id="IPR011009">
    <property type="entry name" value="Kinase-like_dom_sf"/>
</dbReference>
<dbReference type="GO" id="GO:0016301">
    <property type="term" value="F:kinase activity"/>
    <property type="evidence" value="ECO:0007669"/>
    <property type="project" value="UniProtKB-KW"/>
</dbReference>
<evidence type="ECO:0000313" key="2">
    <source>
        <dbReference type="Proteomes" id="UP001575105"/>
    </source>
</evidence>
<dbReference type="SUPFAM" id="SSF56112">
    <property type="entry name" value="Protein kinase-like (PK-like)"/>
    <property type="match status" value="1"/>
</dbReference>
<dbReference type="EMBL" id="JBGUBD010000003">
    <property type="protein sequence ID" value="MFA9477622.1"/>
    <property type="molecule type" value="Genomic_DNA"/>
</dbReference>
<keyword evidence="1" id="KW-0808">Transferase</keyword>
<proteinExistence type="predicted"/>
<reference evidence="1 2" key="1">
    <citation type="submission" date="2024-08" db="EMBL/GenBank/DDBJ databases">
        <title>Whole-genome sequencing of halo(alkali)philic microorganisms from hypersaline lakes.</title>
        <authorList>
            <person name="Sorokin D.Y."/>
            <person name="Merkel A.Y."/>
            <person name="Messina E."/>
            <person name="Yakimov M."/>
        </authorList>
    </citation>
    <scope>NUCLEOTIDE SEQUENCE [LARGE SCALE GENOMIC DNA]</scope>
    <source>
        <strain evidence="1 2">AB-hyl4</strain>
    </source>
</reference>
<dbReference type="Gene3D" id="1.10.510.10">
    <property type="entry name" value="Transferase(Phosphotransferase) domain 1"/>
    <property type="match status" value="1"/>
</dbReference>
<sequence length="277" mass="31783">MLIAAPQYRETLGEVGLRDDVAVREHFAQQPTFSEEPSVRIHVGTLGPDRPGAVRTFYKEYRFAKPSWRFWGRASKARREFRNLQTIIRLGVTCAEPVACGERRDVLGRLRLAFIVTRAVPDAPPMDQFLPTHCDDAGNPAHARLRRQIIDQLAEQVACIHRGGFAHNDLHWRNVLVRLEDDGQPRLVWIDCPRGGRFGLRWLGQRKMIKDLATLDRTAVTCCTLRERLRFARQYHRAAGVGMPLRDWVAAVEAYRLGRWRDAEAPITPDHPARARR</sequence>
<keyword evidence="1" id="KW-0418">Kinase</keyword>
<dbReference type="Proteomes" id="UP001575105">
    <property type="component" value="Unassembled WGS sequence"/>
</dbReference>